<accession>A0A1F6CRX2</accession>
<dbReference type="AlphaFoldDB" id="A0A1F6CRX2"/>
<reference evidence="2 3" key="1">
    <citation type="journal article" date="2016" name="Nat. Commun.">
        <title>Thousands of microbial genomes shed light on interconnected biogeochemical processes in an aquifer system.</title>
        <authorList>
            <person name="Anantharaman K."/>
            <person name="Brown C.T."/>
            <person name="Hug L.A."/>
            <person name="Sharon I."/>
            <person name="Castelle C.J."/>
            <person name="Probst A.J."/>
            <person name="Thomas B.C."/>
            <person name="Singh A."/>
            <person name="Wilkins M.J."/>
            <person name="Karaoz U."/>
            <person name="Brodie E.L."/>
            <person name="Williams K.H."/>
            <person name="Hubbard S.S."/>
            <person name="Banfield J.F."/>
        </authorList>
    </citation>
    <scope>NUCLEOTIDE SEQUENCE [LARGE SCALE GENOMIC DNA]</scope>
</reference>
<gene>
    <name evidence="2" type="ORF">A2704_06790</name>
</gene>
<name>A0A1F6CRX2_9BACT</name>
<comment type="caution">
    <text evidence="2">The sequence shown here is derived from an EMBL/GenBank/DDBJ whole genome shotgun (WGS) entry which is preliminary data.</text>
</comment>
<evidence type="ECO:0000256" key="1">
    <source>
        <dbReference type="SAM" id="MobiDB-lite"/>
    </source>
</evidence>
<feature type="region of interest" description="Disordered" evidence="1">
    <location>
        <begin position="1"/>
        <end position="28"/>
    </location>
</feature>
<protein>
    <submittedName>
        <fullName evidence="2">Uncharacterized protein</fullName>
    </submittedName>
</protein>
<evidence type="ECO:0000313" key="3">
    <source>
        <dbReference type="Proteomes" id="UP000176445"/>
    </source>
</evidence>
<feature type="compositionally biased region" description="Basic residues" evidence="1">
    <location>
        <begin position="12"/>
        <end position="21"/>
    </location>
</feature>
<dbReference type="EMBL" id="MFKW01000009">
    <property type="protein sequence ID" value="OGG51894.1"/>
    <property type="molecule type" value="Genomic_DNA"/>
</dbReference>
<dbReference type="Proteomes" id="UP000176445">
    <property type="component" value="Unassembled WGS sequence"/>
</dbReference>
<organism evidence="2 3">
    <name type="scientific">Candidatus Kaiserbacteria bacterium RIFCSPHIGHO2_01_FULL_54_36b</name>
    <dbReference type="NCBI Taxonomy" id="1798483"/>
    <lineage>
        <taxon>Bacteria</taxon>
        <taxon>Candidatus Kaiseribacteriota</taxon>
    </lineage>
</organism>
<proteinExistence type="predicted"/>
<sequence>MFIGSFASRNGSAKKKSRARTGRVGAKHSSSVSFFVFVVRIYPPKNPPSKNLRLSYFEPPLHAREARGVAENPWFSLAHTKENASEKNLVSCLVL</sequence>
<evidence type="ECO:0000313" key="2">
    <source>
        <dbReference type="EMBL" id="OGG51894.1"/>
    </source>
</evidence>